<dbReference type="Pfam" id="PF13456">
    <property type="entry name" value="RVT_3"/>
    <property type="match status" value="1"/>
</dbReference>
<proteinExistence type="predicted"/>
<dbReference type="PANTHER" id="PTHR34023:SF4">
    <property type="entry name" value="RNASE H TYPE-1 DOMAIN-CONTAINING PROTEIN"/>
    <property type="match status" value="1"/>
</dbReference>
<feature type="domain" description="RNase H type-1" evidence="1">
    <location>
        <begin position="48"/>
        <end position="113"/>
    </location>
</feature>
<comment type="caution">
    <text evidence="2">The sequence shown here is derived from an EMBL/GenBank/DDBJ whole genome shotgun (WGS) entry which is preliminary data.</text>
</comment>
<sequence length="150" mass="17402">SVDESLNNKTGTLSWDISTSWRKRWHFLDTNWTKINVERLFEDVETSLGVGIRQVEVETNNALLLEILDSGFACVNNIAEVRLLHTWIAKDWQVKLRLLLRDGNKVADCLAKEILRSLNQLIIIDEYLIHVQRLLETNVYHTTSDVIDEN</sequence>
<dbReference type="Proteomes" id="UP000593574">
    <property type="component" value="Unassembled WGS sequence"/>
</dbReference>
<dbReference type="GO" id="GO:0003676">
    <property type="term" value="F:nucleic acid binding"/>
    <property type="evidence" value="ECO:0007669"/>
    <property type="project" value="InterPro"/>
</dbReference>
<keyword evidence="3" id="KW-1185">Reference proteome</keyword>
<dbReference type="PANTHER" id="PTHR34023">
    <property type="entry name" value="RNASE H DOMAIN-CONTAINING PROTEIN"/>
    <property type="match status" value="1"/>
</dbReference>
<dbReference type="AlphaFoldDB" id="A0A7J9AY70"/>
<evidence type="ECO:0000313" key="2">
    <source>
        <dbReference type="EMBL" id="MBA0729001.1"/>
    </source>
</evidence>
<organism evidence="2 3">
    <name type="scientific">Gossypium laxum</name>
    <dbReference type="NCBI Taxonomy" id="34288"/>
    <lineage>
        <taxon>Eukaryota</taxon>
        <taxon>Viridiplantae</taxon>
        <taxon>Streptophyta</taxon>
        <taxon>Embryophyta</taxon>
        <taxon>Tracheophyta</taxon>
        <taxon>Spermatophyta</taxon>
        <taxon>Magnoliopsida</taxon>
        <taxon>eudicotyledons</taxon>
        <taxon>Gunneridae</taxon>
        <taxon>Pentapetalae</taxon>
        <taxon>rosids</taxon>
        <taxon>malvids</taxon>
        <taxon>Malvales</taxon>
        <taxon>Malvaceae</taxon>
        <taxon>Malvoideae</taxon>
        <taxon>Gossypium</taxon>
    </lineage>
</organism>
<gene>
    <name evidence="2" type="ORF">Golax_025775</name>
</gene>
<dbReference type="EMBL" id="JABEZV010137743">
    <property type="protein sequence ID" value="MBA0729001.1"/>
    <property type="molecule type" value="Genomic_DNA"/>
</dbReference>
<name>A0A7J9AY70_9ROSI</name>
<accession>A0A7J9AY70</accession>
<protein>
    <recommendedName>
        <fullName evidence="1">RNase H type-1 domain-containing protein</fullName>
    </recommendedName>
</protein>
<dbReference type="GO" id="GO:0004523">
    <property type="term" value="F:RNA-DNA hybrid ribonuclease activity"/>
    <property type="evidence" value="ECO:0007669"/>
    <property type="project" value="InterPro"/>
</dbReference>
<dbReference type="InterPro" id="IPR002156">
    <property type="entry name" value="RNaseH_domain"/>
</dbReference>
<feature type="non-terminal residue" evidence="2">
    <location>
        <position position="150"/>
    </location>
</feature>
<evidence type="ECO:0000313" key="3">
    <source>
        <dbReference type="Proteomes" id="UP000593574"/>
    </source>
</evidence>
<reference evidence="2 3" key="1">
    <citation type="journal article" date="2019" name="Genome Biol. Evol.">
        <title>Insights into the evolution of the New World diploid cottons (Gossypium, subgenus Houzingenia) based on genome sequencing.</title>
        <authorList>
            <person name="Grover C.E."/>
            <person name="Arick M.A. 2nd"/>
            <person name="Thrash A."/>
            <person name="Conover J.L."/>
            <person name="Sanders W.S."/>
            <person name="Peterson D.G."/>
            <person name="Frelichowski J.E."/>
            <person name="Scheffler J.A."/>
            <person name="Scheffler B.E."/>
            <person name="Wendel J.F."/>
        </authorList>
    </citation>
    <scope>NUCLEOTIDE SEQUENCE [LARGE SCALE GENOMIC DNA]</scope>
    <source>
        <strain evidence="2">4</strain>
        <tissue evidence="2">Leaf</tissue>
    </source>
</reference>
<evidence type="ECO:0000259" key="1">
    <source>
        <dbReference type="Pfam" id="PF13456"/>
    </source>
</evidence>